<protein>
    <submittedName>
        <fullName evidence="2">Uncharacterized protein</fullName>
    </submittedName>
</protein>
<accession>A0A9K3LFD2</accession>
<feature type="compositionally biased region" description="Acidic residues" evidence="1">
    <location>
        <begin position="685"/>
        <end position="699"/>
    </location>
</feature>
<evidence type="ECO:0000313" key="2">
    <source>
        <dbReference type="EMBL" id="KAG7360729.1"/>
    </source>
</evidence>
<comment type="caution">
    <text evidence="2">The sequence shown here is derived from an EMBL/GenBank/DDBJ whole genome shotgun (WGS) entry which is preliminary data.</text>
</comment>
<dbReference type="OrthoDB" id="53708at2759"/>
<evidence type="ECO:0000256" key="1">
    <source>
        <dbReference type="SAM" id="MobiDB-lite"/>
    </source>
</evidence>
<feature type="compositionally biased region" description="Basic and acidic residues" evidence="1">
    <location>
        <begin position="653"/>
        <end position="662"/>
    </location>
</feature>
<dbReference type="AlphaFoldDB" id="A0A9K3LFD2"/>
<feature type="compositionally biased region" description="Acidic residues" evidence="1">
    <location>
        <begin position="643"/>
        <end position="652"/>
    </location>
</feature>
<reference evidence="2" key="2">
    <citation type="submission" date="2021-04" db="EMBL/GenBank/DDBJ databases">
        <authorList>
            <person name="Podell S."/>
        </authorList>
    </citation>
    <scope>NUCLEOTIDE SEQUENCE</scope>
    <source>
        <strain evidence="2">Hildebrandi</strain>
    </source>
</reference>
<proteinExistence type="predicted"/>
<evidence type="ECO:0000313" key="3">
    <source>
        <dbReference type="Proteomes" id="UP000693970"/>
    </source>
</evidence>
<dbReference type="Proteomes" id="UP000693970">
    <property type="component" value="Unassembled WGS sequence"/>
</dbReference>
<sequence length="699" mass="78540">MTQDPMKSIPADLKAFQDGWEERTDDSHPYEIVMEDDFTQDYSAKRMCDILGYIAQRLTSLIAQKGKTVNRAAVLDHLLDTAVTYKLEEYTTQVLVRLNHPPLAPYEFREFLFTRWLRSRFKVSNEVAFASLMKHVASDKIVLIERDCFIAIQSCTPNGFIGLDDELIASRAADVEQKVVSNQKRGKEGPVADCIACSMLSMCCGMRLHVKDDSSNVNRLLDSLLTPNNSKCGIELAFDRGYGKLTAVLAAAKRDLDVITIAGTLGSRHPYNTVEEWDAAMQRRRNRSQITPEMIRDLKSICRQWIIPNDNYLGCEVRVAKRQQPQSKTVYALALRDVFNRKEAMKDLKFFVTQNHKPYTFVGVPKGQQNRNNVLFSNATASATRTLVEGMILQSAEPLTSRQRCADWFLMKSMVISGTMAGKISQTVNLNTLRMSNEGLSNLLRDCIASWFGRHKGMAMMAAGSRNEEPTIEKLLSSVKFIKVIYDVGLLRWRNNRCIGVLPDAVCLISVVGKTDPVPCCLEIKTRLADTTVRTAESSATKHGSVVNCVFGDDTFKDCVPAENRAQVLHQALVTQFDYGLFVTSKVQGGEGSLVQVVVIEIPSYVRMTHGLVLCAAATPLLGFLHGEHVDAQLQEEEKDHDEGELEEEDQEDKQKGGKTDEQDIEEEEIEELYYDDVYFPSDIDSLEDSTQEEEEDSE</sequence>
<feature type="compositionally biased region" description="Acidic residues" evidence="1">
    <location>
        <begin position="663"/>
        <end position="675"/>
    </location>
</feature>
<feature type="region of interest" description="Disordered" evidence="1">
    <location>
        <begin position="635"/>
        <end position="699"/>
    </location>
</feature>
<dbReference type="EMBL" id="JAGRRH010000013">
    <property type="protein sequence ID" value="KAG7360729.1"/>
    <property type="molecule type" value="Genomic_DNA"/>
</dbReference>
<name>A0A9K3LFD2_9STRA</name>
<gene>
    <name evidence="2" type="ORF">IV203_035828</name>
</gene>
<keyword evidence="3" id="KW-1185">Reference proteome</keyword>
<organism evidence="2 3">
    <name type="scientific">Nitzschia inconspicua</name>
    <dbReference type="NCBI Taxonomy" id="303405"/>
    <lineage>
        <taxon>Eukaryota</taxon>
        <taxon>Sar</taxon>
        <taxon>Stramenopiles</taxon>
        <taxon>Ochrophyta</taxon>
        <taxon>Bacillariophyta</taxon>
        <taxon>Bacillariophyceae</taxon>
        <taxon>Bacillariophycidae</taxon>
        <taxon>Bacillariales</taxon>
        <taxon>Bacillariaceae</taxon>
        <taxon>Nitzschia</taxon>
    </lineage>
</organism>
<reference evidence="2" key="1">
    <citation type="journal article" date="2021" name="Sci. Rep.">
        <title>Diploid genomic architecture of Nitzschia inconspicua, an elite biomass production diatom.</title>
        <authorList>
            <person name="Oliver A."/>
            <person name="Podell S."/>
            <person name="Pinowska A."/>
            <person name="Traller J.C."/>
            <person name="Smith S.R."/>
            <person name="McClure R."/>
            <person name="Beliaev A."/>
            <person name="Bohutskyi P."/>
            <person name="Hill E.A."/>
            <person name="Rabines A."/>
            <person name="Zheng H."/>
            <person name="Allen L.Z."/>
            <person name="Kuo A."/>
            <person name="Grigoriev I.V."/>
            <person name="Allen A.E."/>
            <person name="Hazlebeck D."/>
            <person name="Allen E.E."/>
        </authorList>
    </citation>
    <scope>NUCLEOTIDE SEQUENCE</scope>
    <source>
        <strain evidence="2">Hildebrandi</strain>
    </source>
</reference>